<comment type="caution">
    <text evidence="3">The sequence shown here is derived from an EMBL/GenBank/DDBJ whole genome shotgun (WGS) entry which is preliminary data.</text>
</comment>
<dbReference type="SUPFAM" id="SSF51430">
    <property type="entry name" value="NAD(P)-linked oxidoreductase"/>
    <property type="match status" value="1"/>
</dbReference>
<dbReference type="InterPro" id="IPR050791">
    <property type="entry name" value="Aldo-Keto_reductase"/>
</dbReference>
<dbReference type="EMBL" id="JAAKZZ010000722">
    <property type="protein sequence ID" value="NGO73405.1"/>
    <property type="molecule type" value="Genomic_DNA"/>
</dbReference>
<gene>
    <name evidence="3" type="ORF">G5C65_34760</name>
</gene>
<dbReference type="Proteomes" id="UP000477722">
    <property type="component" value="Unassembled WGS sequence"/>
</dbReference>
<sequence>MTRIPTRHLGTLAVSAQGFGCMGMSHGYGSSDDEQSVGTLHHALDLGVTLFDTADFYGSGHNEQLVGRALAHRRDEAVITTKFGFANRFGEPTAIRGDAAYVRQACEASLRRLGTDHIDLYYQHRVDPGVPIEETVGAMAELVREGKVRHLGLSEAGPATIRRAHAVHPISALQSEWSLWTRDLESGDGAAAVCRELGIGLVPFSPLGRGFLTGRYTSVEGLEESDARRSMPRFADGNLERNLAIVERLEELAAARGVTAGQLALAWVQHRGEDVVPIPGTRRRTYLEENVAALDLALSADELAAIEAAAPRDRVAGTRYDASALRYVNG</sequence>
<keyword evidence="4" id="KW-1185">Reference proteome</keyword>
<dbReference type="InterPro" id="IPR023210">
    <property type="entry name" value="NADP_OxRdtase_dom"/>
</dbReference>
<evidence type="ECO:0000313" key="3">
    <source>
        <dbReference type="EMBL" id="NGO73405.1"/>
    </source>
</evidence>
<feature type="domain" description="NADP-dependent oxidoreductase" evidence="2">
    <location>
        <begin position="18"/>
        <end position="309"/>
    </location>
</feature>
<reference evidence="3 4" key="1">
    <citation type="submission" date="2020-02" db="EMBL/GenBank/DDBJ databases">
        <title>Whole-genome analyses of novel actinobacteria.</title>
        <authorList>
            <person name="Sahin N."/>
            <person name="Tatar D."/>
        </authorList>
    </citation>
    <scope>NUCLEOTIDE SEQUENCE [LARGE SCALE GENOMIC DNA]</scope>
    <source>
        <strain evidence="3 4">SB3404</strain>
    </source>
</reference>
<dbReference type="PANTHER" id="PTHR43625:SF40">
    <property type="entry name" value="ALDO-KETO REDUCTASE YAKC [NADP(+)]"/>
    <property type="match status" value="1"/>
</dbReference>
<evidence type="ECO:0000313" key="4">
    <source>
        <dbReference type="Proteomes" id="UP000477722"/>
    </source>
</evidence>
<evidence type="ECO:0000259" key="2">
    <source>
        <dbReference type="Pfam" id="PF00248"/>
    </source>
</evidence>
<dbReference type="Pfam" id="PF00248">
    <property type="entry name" value="Aldo_ket_red"/>
    <property type="match status" value="1"/>
</dbReference>
<organism evidence="3 4">
    <name type="scientific">Streptomyces boncukensis</name>
    <dbReference type="NCBI Taxonomy" id="2711219"/>
    <lineage>
        <taxon>Bacteria</taxon>
        <taxon>Bacillati</taxon>
        <taxon>Actinomycetota</taxon>
        <taxon>Actinomycetes</taxon>
        <taxon>Kitasatosporales</taxon>
        <taxon>Streptomycetaceae</taxon>
        <taxon>Streptomyces</taxon>
    </lineage>
</organism>
<accession>A0A6G4X7A8</accession>
<dbReference type="GO" id="GO:0005737">
    <property type="term" value="C:cytoplasm"/>
    <property type="evidence" value="ECO:0007669"/>
    <property type="project" value="TreeGrafter"/>
</dbReference>
<dbReference type="AlphaFoldDB" id="A0A6G4X7A8"/>
<protein>
    <submittedName>
        <fullName evidence="3">Aldo/keto reductase</fullName>
    </submittedName>
</protein>
<evidence type="ECO:0000256" key="1">
    <source>
        <dbReference type="ARBA" id="ARBA00023002"/>
    </source>
</evidence>
<dbReference type="GO" id="GO:0016491">
    <property type="term" value="F:oxidoreductase activity"/>
    <property type="evidence" value="ECO:0007669"/>
    <property type="project" value="UniProtKB-KW"/>
</dbReference>
<dbReference type="Gene3D" id="3.20.20.100">
    <property type="entry name" value="NADP-dependent oxidoreductase domain"/>
    <property type="match status" value="1"/>
</dbReference>
<dbReference type="CDD" id="cd19076">
    <property type="entry name" value="AKR_AKR13A_13D"/>
    <property type="match status" value="1"/>
</dbReference>
<dbReference type="InterPro" id="IPR036812">
    <property type="entry name" value="NAD(P)_OxRdtase_dom_sf"/>
</dbReference>
<dbReference type="PANTHER" id="PTHR43625">
    <property type="entry name" value="AFLATOXIN B1 ALDEHYDE REDUCTASE"/>
    <property type="match status" value="1"/>
</dbReference>
<keyword evidence="1" id="KW-0560">Oxidoreductase</keyword>
<proteinExistence type="predicted"/>
<name>A0A6G4X7A8_9ACTN</name>
<dbReference type="RefSeq" id="WP_165303051.1">
    <property type="nucleotide sequence ID" value="NZ_JAAKZZ010000722.1"/>
</dbReference>